<proteinExistence type="predicted"/>
<dbReference type="GO" id="GO:0004519">
    <property type="term" value="F:endonuclease activity"/>
    <property type="evidence" value="ECO:0007669"/>
    <property type="project" value="InterPro"/>
</dbReference>
<feature type="domain" description="Terminase large subunit-like endonuclease" evidence="1">
    <location>
        <begin position="283"/>
        <end position="549"/>
    </location>
</feature>
<evidence type="ECO:0000313" key="3">
    <source>
        <dbReference type="Proteomes" id="UP000199317"/>
    </source>
</evidence>
<gene>
    <name evidence="2" type="ORF">SAMN04489708_11065</name>
</gene>
<dbReference type="RefSeq" id="WP_092834209.1">
    <property type="nucleotide sequence ID" value="NZ_FNJL01000010.1"/>
</dbReference>
<dbReference type="AlphaFoldDB" id="A0A1H0RIP5"/>
<dbReference type="Pfam" id="PF20441">
    <property type="entry name" value="TerL_nuclease"/>
    <property type="match status" value="1"/>
</dbReference>
<keyword evidence="3" id="KW-1185">Reference proteome</keyword>
<accession>A0A1H0RIP5</accession>
<dbReference type="PANTHER" id="PTHR41287">
    <property type="match status" value="1"/>
</dbReference>
<dbReference type="Gene3D" id="3.40.50.300">
    <property type="entry name" value="P-loop containing nucleotide triphosphate hydrolases"/>
    <property type="match status" value="1"/>
</dbReference>
<dbReference type="InterPro" id="IPR027417">
    <property type="entry name" value="P-loop_NTPase"/>
</dbReference>
<reference evidence="3" key="1">
    <citation type="submission" date="2016-10" db="EMBL/GenBank/DDBJ databases">
        <authorList>
            <person name="Varghese N."/>
            <person name="Submissions S."/>
        </authorList>
    </citation>
    <scope>NUCLEOTIDE SEQUENCE [LARGE SCALE GENOMIC DNA]</scope>
    <source>
        <strain evidence="3">DSM 17101</strain>
    </source>
</reference>
<dbReference type="InterPro" id="IPR046462">
    <property type="entry name" value="TerL_nuclease"/>
</dbReference>
<dbReference type="EMBL" id="FNJL01000010">
    <property type="protein sequence ID" value="SDP28886.1"/>
    <property type="molecule type" value="Genomic_DNA"/>
</dbReference>
<protein>
    <submittedName>
        <fullName evidence="2">Phage terminase-like protein, large subunit, contains N-terminal HTH domain</fullName>
    </submittedName>
</protein>
<dbReference type="PANTHER" id="PTHR41287:SF1">
    <property type="entry name" value="PROTEIN YMFN"/>
    <property type="match status" value="1"/>
</dbReference>
<evidence type="ECO:0000313" key="2">
    <source>
        <dbReference type="EMBL" id="SDP28886.1"/>
    </source>
</evidence>
<dbReference type="InterPro" id="IPR005021">
    <property type="entry name" value="Terminase_largesu-like"/>
</dbReference>
<dbReference type="Proteomes" id="UP000199317">
    <property type="component" value="Unassembled WGS sequence"/>
</dbReference>
<organism evidence="2 3">
    <name type="scientific">Paracidovorax cattleyae</name>
    <dbReference type="NCBI Taxonomy" id="80868"/>
    <lineage>
        <taxon>Bacteria</taxon>
        <taxon>Pseudomonadati</taxon>
        <taxon>Pseudomonadota</taxon>
        <taxon>Betaproteobacteria</taxon>
        <taxon>Burkholderiales</taxon>
        <taxon>Comamonadaceae</taxon>
        <taxon>Paracidovorax</taxon>
    </lineage>
</organism>
<sequence length="569" mass="61812">MPEWTTACPDWAERLRSGRSIIPPPIFPEEAEAGLSVMRELRIVDAPDSPKIGDASGQWVFDLAASIFGAYDAESGRRLITEWFVMLPKKNFKSGLAASIMLTMLIRNWRKSAEFTILAPTLEVANNSFGPAKDMVAFEEEGDDGETYSELADLVQVQTHIKTLTHRGMNATLKVIAADANTAAGKKSVGVLVEELWLFGKQANAKDMLREATGGLASRPEGFTIYITTQSDEPPQGVFKEKLQYARDVRDGKIVDPQFLPILFEHPPELVANGGARLLENLPMVNPNLGYSVDRAYLEREFRKAEAEGEASLKGFLAKYGNVEVGMNLRSDRWLGADFWLAAAVPVFSLEELLQRSEVVTVGIDGGGLDDMLGLAVVGREIDTGRWLVWARAWLHPIALERRKSEAAKYHDFAKAGDLVLVERVGEDIADVVRIVTQVVDSGLLDKVGVDRAGLGGIYDALVGTDEKAGPVNADEVVGIPQGWQLQGAIKTAERHLAARKLVHGGAGLMAWCVGNAKVVAVGNAISITKQVSGFAKIDPLMAMFDAVYLMALNPEAKAGPAIYSLELS</sequence>
<name>A0A1H0RIP5_9BURK</name>
<dbReference type="OrthoDB" id="9760250at2"/>
<evidence type="ECO:0000259" key="1">
    <source>
        <dbReference type="Pfam" id="PF20441"/>
    </source>
</evidence>